<accession>A0A9J7JDI4</accession>
<reference evidence="1" key="2">
    <citation type="journal article" date="2020" name="Biotechnol. Bioeng.">
        <title>Chromosome-scale scaffolds for the Chinese hamster reference genome assembly to facilitate the study of the CHO epigenome.</title>
        <authorList>
            <person name="Hilliard W."/>
            <person name="MacDonald M."/>
            <person name="Lee K.H."/>
        </authorList>
    </citation>
    <scope>NUCLEOTIDE SEQUENCE [LARGE SCALE GENOMIC DNA]</scope>
    <source>
        <strain evidence="1">17A/GY</strain>
    </source>
</reference>
<dbReference type="GeneID" id="100754810"/>
<dbReference type="KEGG" id="cge:100754810"/>
<dbReference type="Pfam" id="PF14906">
    <property type="entry name" value="DUF4495"/>
    <property type="match status" value="1"/>
</dbReference>
<dbReference type="InterPro" id="IPR027993">
    <property type="entry name" value="DUF4495"/>
</dbReference>
<dbReference type="Proteomes" id="UP001108280">
    <property type="component" value="Chromosome 2"/>
</dbReference>
<keyword evidence="1" id="KW-1185">Reference proteome</keyword>
<protein>
    <submittedName>
        <fullName evidence="2">Uncharacterized protein KIAA0825 homolog isoform X1</fullName>
    </submittedName>
</protein>
<sequence length="1308" mass="149361">MNNKRHLEDSNSICALCQKGKRERNPSNYFIQRMDRLNEYSHNSFDLQSLLNSFPGDLEFKQIFSDIGEQMQQNATSIEHCIEEIQSEVNKLCPDVQLQTTSDCFKWLTSYNHNSSKSPSIPHGDLIKFLKIMKDLLNNEENQEEMILDLLWDLSCQSSISFLSPLGGTSFCFLSRTSLHSVEDYSSVDVKSVWDDVRLHLRRFLVNRLESHNEINNSQQRVELKNQCMKQLLLLYPESEVLIKYQNIQKRLLAKFLQNSFPSCNRDSDLEVIAHGYQSTMPMLYSMIKEDFNILCEILAPSSIVQFIKETYLDTVTEEMAKILENFCELQLKENAVSGVKTSKSCSKHSGTVHALVSSACPQKPRRSSLSLDELKFLSQLTQSFLKLESNIQELLEETFLLLQMPRNSPGILEKSNREAMVEKRTANETNISPEPLLPVKEATLLEFGWRNAFKDITLSMAHCISAAIEGFSTKVLQQEQTERTSASSYIMNLVNVPKACLEGHIFAEEEQPKQVAKFCSDIMEKLDTMLPLALACRDDSLQEIRGNLVEACCKVATAVLERLQERGRDIPSGAPLKNLHILLSTAAYVSQHFMHYDNLMRETTKKPVFLVPVQRYQEFINTLQFQVTDYCVRVCATSILQDAESHHWDDYKAFYEGERCSFSIQMWHYFSWALRHDLWTILPAKLAQMILAEFLEKSLGLLASRYARACPSPKRTAQIRLDVTTILICTENILWSVCTSVQEVLNPHEFNNNNIFKIHTHCNNLFTTLAILTSPLSELYQTFQHGMDESASASNSLMSLVNQPLHWVSCLSQFYPSLLRPMSAGELNAEGQLKLLLSQPCCKWDLLLETLLHGGGLIPRILLKSSQQATGTEKDQKEGCSVVEAIFKVLYHCHLSPQAFGSVFMSYMEEEQLLDFLYNIPVSVYTESQPEVIRCLRLALMDAVKDTVQQVISLVRCGRNSETNLNKPRVPDHLLQTIPPAWGYIPRGSRRKESNKGFPRLAAQAVSIVISKLPTVIACLPPTIKIFFYLSERKMSKNLAALKKAGLLVWNLIVIICRIFEDGNTVERLTGASLDRWSKEKVALISVCLESILGERSSPCQLTQKVILSIERQKPNWLEHQLLKARTLSINCAFMAVEGSPGLEGDTALELTEQKTNVMVLDLCHKPGGSEYLRQIYHIMRLNEEYLKKQLFAMNGSEKKPLPSQPLKVTLWSVEDQPPVFNPFHVYKMFSENMIHQSATATWCWNWSNLLPNYLRLDKMTFGALLKNRWEMRKDETLEEKDKMMLEHLKQICSLQDSSPLDSTDKL</sequence>
<evidence type="ECO:0000313" key="2">
    <source>
        <dbReference type="RefSeq" id="XP_027257614.1"/>
    </source>
</evidence>
<dbReference type="OrthoDB" id="10007406at2759"/>
<name>A0A9J7JDI4_CRIGR</name>
<dbReference type="RefSeq" id="XP_027257614.1">
    <property type="nucleotide sequence ID" value="XM_027401813.2"/>
</dbReference>
<dbReference type="PANTHER" id="PTHR33960">
    <property type="entry name" value="SIMILAR TO KIAA0825 PROTEIN"/>
    <property type="match status" value="1"/>
</dbReference>
<reference evidence="1" key="1">
    <citation type="journal article" date="2018" name="Biotechnol. Bioeng.">
        <title>A reference genome of the Chinese hamster based on a hybrid assembly strategy.</title>
        <authorList>
            <person name="Rupp O."/>
            <person name="MacDonald M.L."/>
            <person name="Li S."/>
            <person name="Dhiman H."/>
            <person name="Polson S."/>
            <person name="Griep S."/>
            <person name="Heffner K."/>
            <person name="Hernandez I."/>
            <person name="Brinkrolf K."/>
            <person name="Jadhav V."/>
            <person name="Samoudi M."/>
            <person name="Hao H."/>
            <person name="Kingham B."/>
            <person name="Goesmann A."/>
            <person name="Betenbaugh M.J."/>
            <person name="Lewis N.E."/>
            <person name="Borth N."/>
            <person name="Lee K.H."/>
        </authorList>
    </citation>
    <scope>NUCLEOTIDE SEQUENCE [LARGE SCALE GENOMIC DNA]</scope>
    <source>
        <strain evidence="1">17A/GY</strain>
    </source>
</reference>
<dbReference type="PANTHER" id="PTHR33960:SF1">
    <property type="entry name" value="SIMILAR TO KIAA0825 PROTEIN"/>
    <property type="match status" value="1"/>
</dbReference>
<reference evidence="2" key="3">
    <citation type="submission" date="2025-08" db="UniProtKB">
        <authorList>
            <consortium name="RefSeq"/>
        </authorList>
    </citation>
    <scope>IDENTIFICATION</scope>
    <source>
        <strain evidence="2">17A/GY</strain>
        <tissue evidence="2">Liver</tissue>
    </source>
</reference>
<gene>
    <name evidence="2" type="primary">Kiaa0825</name>
</gene>
<proteinExistence type="predicted"/>
<organism evidence="1 2">
    <name type="scientific">Cricetulus griseus</name>
    <name type="common">Chinese hamster</name>
    <name type="synonym">Cricetulus barabensis griseus</name>
    <dbReference type="NCBI Taxonomy" id="10029"/>
    <lineage>
        <taxon>Eukaryota</taxon>
        <taxon>Metazoa</taxon>
        <taxon>Chordata</taxon>
        <taxon>Craniata</taxon>
        <taxon>Vertebrata</taxon>
        <taxon>Euteleostomi</taxon>
        <taxon>Mammalia</taxon>
        <taxon>Eutheria</taxon>
        <taxon>Euarchontoglires</taxon>
        <taxon>Glires</taxon>
        <taxon>Rodentia</taxon>
        <taxon>Myomorpha</taxon>
        <taxon>Muroidea</taxon>
        <taxon>Cricetidae</taxon>
        <taxon>Cricetinae</taxon>
        <taxon>Cricetulus</taxon>
    </lineage>
</organism>
<dbReference type="CTD" id="285600"/>
<evidence type="ECO:0000313" key="1">
    <source>
        <dbReference type="Proteomes" id="UP001108280"/>
    </source>
</evidence>